<sequence length="100" mass="10885">MKVVASLVRPVEAQTPYGGRVVSYEPVGSLWMALGARRRRERTEGGVTRGVETLSATVRADPRLAERLVVRFGGADWGVVGIEADPKAAGRVRLNLERAR</sequence>
<proteinExistence type="predicted"/>
<dbReference type="AlphaFoldDB" id="A0A494RFL2"/>
<dbReference type="Pfam" id="PF05521">
    <property type="entry name" value="Phage_HCP"/>
    <property type="match status" value="1"/>
</dbReference>
<reference evidence="1 2" key="1">
    <citation type="submission" date="2018-10" db="EMBL/GenBank/DDBJ databases">
        <title>Complete genome sequence of Brevundimonas naejangsanensis BRV3.</title>
        <authorList>
            <person name="Berrios L."/>
            <person name="Ely B."/>
        </authorList>
    </citation>
    <scope>NUCLEOTIDE SEQUENCE [LARGE SCALE GENOMIC DNA]</scope>
    <source>
        <strain evidence="1 2">BRV3</strain>
    </source>
</reference>
<protein>
    <submittedName>
        <fullName evidence="1">Phage head-tail adapter protein</fullName>
    </submittedName>
</protein>
<accession>A0A494RFL2</accession>
<dbReference type="InterPro" id="IPR038666">
    <property type="entry name" value="SSP1_head-tail_sf"/>
</dbReference>
<gene>
    <name evidence="1" type="ORF">D8I30_08460</name>
</gene>
<dbReference type="EMBL" id="CP032707">
    <property type="protein sequence ID" value="AYG95207.1"/>
    <property type="molecule type" value="Genomic_DNA"/>
</dbReference>
<evidence type="ECO:0000313" key="2">
    <source>
        <dbReference type="Proteomes" id="UP000276984"/>
    </source>
</evidence>
<keyword evidence="2" id="KW-1185">Reference proteome</keyword>
<organism evidence="1 2">
    <name type="scientific">Brevundimonas naejangsanensis</name>
    <dbReference type="NCBI Taxonomy" id="588932"/>
    <lineage>
        <taxon>Bacteria</taxon>
        <taxon>Pseudomonadati</taxon>
        <taxon>Pseudomonadota</taxon>
        <taxon>Alphaproteobacteria</taxon>
        <taxon>Caulobacterales</taxon>
        <taxon>Caulobacteraceae</taxon>
        <taxon>Brevundimonas</taxon>
    </lineage>
</organism>
<name>A0A494RFL2_9CAUL</name>
<dbReference type="Proteomes" id="UP000276984">
    <property type="component" value="Chromosome"/>
</dbReference>
<dbReference type="InterPro" id="IPR008767">
    <property type="entry name" value="Phage_SPP1_head-tail_adaptor"/>
</dbReference>
<dbReference type="Gene3D" id="2.40.10.270">
    <property type="entry name" value="Bacteriophage SPP1 head-tail adaptor protein"/>
    <property type="match status" value="1"/>
</dbReference>
<evidence type="ECO:0000313" key="1">
    <source>
        <dbReference type="EMBL" id="AYG95207.1"/>
    </source>
</evidence>
<dbReference type="OrthoDB" id="7205472at2"/>